<comment type="similarity">
    <text evidence="2">Belongs to the GtrA family.</text>
</comment>
<name>A0A380JPN9_9STRE</name>
<dbReference type="Pfam" id="PF04138">
    <property type="entry name" value="GtrA_DPMS_TM"/>
    <property type="match status" value="1"/>
</dbReference>
<keyword evidence="5 6" id="KW-0472">Membrane</keyword>
<reference evidence="8 9" key="1">
    <citation type="submission" date="2018-06" db="EMBL/GenBank/DDBJ databases">
        <authorList>
            <consortium name="Pathogen Informatics"/>
            <person name="Doyle S."/>
        </authorList>
    </citation>
    <scope>NUCLEOTIDE SEQUENCE [LARGE SCALE GENOMIC DNA]</scope>
    <source>
        <strain evidence="8 9">NCTC12092</strain>
    </source>
</reference>
<feature type="transmembrane region" description="Helical" evidence="6">
    <location>
        <begin position="12"/>
        <end position="33"/>
    </location>
</feature>
<feature type="transmembrane region" description="Helical" evidence="6">
    <location>
        <begin position="120"/>
        <end position="139"/>
    </location>
</feature>
<dbReference type="EMBL" id="UHFF01000002">
    <property type="protein sequence ID" value="SUN46383.1"/>
    <property type="molecule type" value="Genomic_DNA"/>
</dbReference>
<dbReference type="InterPro" id="IPR007267">
    <property type="entry name" value="GtrA_DPMS_TM"/>
</dbReference>
<feature type="transmembrane region" description="Helical" evidence="6">
    <location>
        <begin position="78"/>
        <end position="96"/>
    </location>
</feature>
<accession>A0A380JPN9</accession>
<dbReference type="Proteomes" id="UP000254461">
    <property type="component" value="Unassembled WGS sequence"/>
</dbReference>
<evidence type="ECO:0000313" key="8">
    <source>
        <dbReference type="EMBL" id="SUN46383.1"/>
    </source>
</evidence>
<dbReference type="GO" id="GO:0000271">
    <property type="term" value="P:polysaccharide biosynthetic process"/>
    <property type="evidence" value="ECO:0007669"/>
    <property type="project" value="InterPro"/>
</dbReference>
<evidence type="ECO:0000256" key="1">
    <source>
        <dbReference type="ARBA" id="ARBA00004141"/>
    </source>
</evidence>
<dbReference type="PANTHER" id="PTHR38459:SF5">
    <property type="entry name" value="CELL WALL TEICHOIC ACID GLYCOSYLATION PROTEIN GTCA"/>
    <property type="match status" value="1"/>
</dbReference>
<feature type="transmembrane region" description="Helical" evidence="6">
    <location>
        <begin position="39"/>
        <end position="57"/>
    </location>
</feature>
<dbReference type="PANTHER" id="PTHR38459">
    <property type="entry name" value="PROPHAGE BACTOPRENOL-LINKED GLUCOSE TRANSLOCASE HOMOLOG"/>
    <property type="match status" value="1"/>
</dbReference>
<feature type="domain" description="GtrA/DPMS transmembrane" evidence="7">
    <location>
        <begin position="14"/>
        <end position="139"/>
    </location>
</feature>
<evidence type="ECO:0000313" key="9">
    <source>
        <dbReference type="Proteomes" id="UP000254461"/>
    </source>
</evidence>
<keyword evidence="3 6" id="KW-0812">Transmembrane</keyword>
<evidence type="ECO:0000256" key="5">
    <source>
        <dbReference type="ARBA" id="ARBA00023136"/>
    </source>
</evidence>
<evidence type="ECO:0000256" key="3">
    <source>
        <dbReference type="ARBA" id="ARBA00022692"/>
    </source>
</evidence>
<dbReference type="GO" id="GO:0005886">
    <property type="term" value="C:plasma membrane"/>
    <property type="evidence" value="ECO:0007669"/>
    <property type="project" value="TreeGrafter"/>
</dbReference>
<comment type="subcellular location">
    <subcellularLocation>
        <location evidence="1">Membrane</location>
        <topology evidence="1">Multi-pass membrane protein</topology>
    </subcellularLocation>
</comment>
<evidence type="ECO:0000256" key="2">
    <source>
        <dbReference type="ARBA" id="ARBA00009399"/>
    </source>
</evidence>
<keyword evidence="4 6" id="KW-1133">Transmembrane helix</keyword>
<dbReference type="RefSeq" id="WP_115250950.1">
    <property type="nucleotide sequence ID" value="NZ_UHFF01000002.1"/>
</dbReference>
<evidence type="ECO:0000259" key="7">
    <source>
        <dbReference type="Pfam" id="PF04138"/>
    </source>
</evidence>
<evidence type="ECO:0000256" key="4">
    <source>
        <dbReference type="ARBA" id="ARBA00022989"/>
    </source>
</evidence>
<dbReference type="AlphaFoldDB" id="A0A380JPN9"/>
<gene>
    <name evidence="8" type="ORF">NCTC12092_01001</name>
</gene>
<organism evidence="8 9">
    <name type="scientific">Streptococcus equi subsp. equi</name>
    <dbReference type="NCBI Taxonomy" id="148942"/>
    <lineage>
        <taxon>Bacteria</taxon>
        <taxon>Bacillati</taxon>
        <taxon>Bacillota</taxon>
        <taxon>Bacilli</taxon>
        <taxon>Lactobacillales</taxon>
        <taxon>Streptococcaceae</taxon>
        <taxon>Streptococcus</taxon>
    </lineage>
</organism>
<sequence>MLSKQKLSLEIIHYLITGLLTTILYFVLRYVIYSWLHQATISAGFANVIAIIAAFLMNDSYVFKQTSDKRLFRFAMFFLARVVTLDLDMLLAYLLVEKYPEVIGSLVEHDSERINSVESILSQALMISLNFAISKYYIFKRHRSR</sequence>
<dbReference type="InterPro" id="IPR051401">
    <property type="entry name" value="GtrA_CellWall_Glycosyl"/>
</dbReference>
<protein>
    <submittedName>
        <fullName evidence="8">GtrA-like protein</fullName>
    </submittedName>
</protein>
<evidence type="ECO:0000256" key="6">
    <source>
        <dbReference type="SAM" id="Phobius"/>
    </source>
</evidence>
<proteinExistence type="inferred from homology"/>